<dbReference type="EMBL" id="BK014941">
    <property type="protein sequence ID" value="DAD83753.1"/>
    <property type="molecule type" value="Genomic_DNA"/>
</dbReference>
<proteinExistence type="predicted"/>
<protein>
    <submittedName>
        <fullName evidence="1">Uncharacterized protein</fullName>
    </submittedName>
</protein>
<name>A0A8S5MN64_9CAUD</name>
<evidence type="ECO:0000313" key="1">
    <source>
        <dbReference type="EMBL" id="DAD83753.1"/>
    </source>
</evidence>
<reference evidence="1" key="1">
    <citation type="journal article" date="2021" name="Proc. Natl. Acad. Sci. U.S.A.">
        <title>A Catalog of Tens of Thousands of Viruses from Human Metagenomes Reveals Hidden Associations with Chronic Diseases.</title>
        <authorList>
            <person name="Tisza M.J."/>
            <person name="Buck C.B."/>
        </authorList>
    </citation>
    <scope>NUCLEOTIDE SEQUENCE</scope>
    <source>
        <strain evidence="1">CtI7W9</strain>
    </source>
</reference>
<accession>A0A8S5MN64</accession>
<sequence>MAAFKERVKKVHAGTIHEKTYLAACDLAELMLKGGNEE</sequence>
<organism evidence="1">
    <name type="scientific">Myoviridae sp. ctI7W9</name>
    <dbReference type="NCBI Taxonomy" id="2826636"/>
    <lineage>
        <taxon>Viruses</taxon>
        <taxon>Duplodnaviria</taxon>
        <taxon>Heunggongvirae</taxon>
        <taxon>Uroviricota</taxon>
        <taxon>Caudoviricetes</taxon>
    </lineage>
</organism>